<dbReference type="EMBL" id="LT558135">
    <property type="protein sequence ID" value="SAM85700.1"/>
    <property type="molecule type" value="Genomic_DNA"/>
</dbReference>
<organism evidence="1 2">
    <name type="scientific">Ustilago bromivora</name>
    <dbReference type="NCBI Taxonomy" id="307758"/>
    <lineage>
        <taxon>Eukaryota</taxon>
        <taxon>Fungi</taxon>
        <taxon>Dikarya</taxon>
        <taxon>Basidiomycota</taxon>
        <taxon>Ustilaginomycotina</taxon>
        <taxon>Ustilaginomycetes</taxon>
        <taxon>Ustilaginales</taxon>
        <taxon>Ustilaginaceae</taxon>
        <taxon>Ustilago</taxon>
    </lineage>
</organism>
<protein>
    <submittedName>
        <fullName evidence="1">Uncharacterized protein</fullName>
    </submittedName>
</protein>
<name>A0A1K0GCB8_9BASI</name>
<dbReference type="Proteomes" id="UP000179920">
    <property type="component" value="Chromosome XIX"/>
</dbReference>
<evidence type="ECO:0000313" key="2">
    <source>
        <dbReference type="Proteomes" id="UP000179920"/>
    </source>
</evidence>
<evidence type="ECO:0000313" key="1">
    <source>
        <dbReference type="EMBL" id="SAM85700.1"/>
    </source>
</evidence>
<dbReference type="AlphaFoldDB" id="A0A1K0GCB8"/>
<proteinExistence type="predicted"/>
<reference evidence="2" key="1">
    <citation type="submission" date="2016-04" db="EMBL/GenBank/DDBJ databases">
        <authorList>
            <person name="Guldener U."/>
            <person name="Guldener U."/>
        </authorList>
    </citation>
    <scope>NUCLEOTIDE SEQUENCE [LARGE SCALE GENOMIC DNA]</scope>
    <source>
        <strain evidence="2">UB2112</strain>
    </source>
</reference>
<gene>
    <name evidence="1" type="ORF">UBRO_21015</name>
</gene>
<sequence length="167" mass="18803">MTTLSLMEDFLPQLPKILQNRFNRVMANKLYSTPNAPKEGELLEFTVTGDRKQVISPLSIMVEVNLFIINEEWNAAHILDLKIKGPMDPACDTEQHYHPIKDKAPMSITGDTPVSISNDFNYCLVGHEAVTGPAHKIIDMRFCAAAEMSSAHKRQNWLEPRDSGKSH</sequence>
<accession>A0A1K0GCB8</accession>